<sequence>MVWGRTLVIGSLGFIGRFLADACLDAGRPTYLLVRPGGKSDAKTIAIQSLQEKGAVIVHGSIADKGSIEKVMRENGIEVVISAVGGERILDQLVLVDAIKSVGNIKRFLPSEFGHDIDRADPVEPGTILYSAKRKVRRAIEDAGIPYTYICCNSIAAWPYHDNTHPADVHPPLDCFSIYSHGNVKAYFVAGSDIGKFTVKTLDDPRVINKTVHFQPLTNLLSVNDLASLWEDKIHRKLPRETVSEKDLLDAAAEMIIPQSIVAALTHDIFIKGCQVNYSLDKPTDAEVTSLYPDEAFKTIDECFSEFARKVVDVPPKFPAKARGGDAATMLAISPMPEEAGAIKA</sequence>
<dbReference type="Proteomes" id="UP001057402">
    <property type="component" value="Chromosome 7"/>
</dbReference>
<organism evidence="1 2">
    <name type="scientific">Melastoma candidum</name>
    <dbReference type="NCBI Taxonomy" id="119954"/>
    <lineage>
        <taxon>Eukaryota</taxon>
        <taxon>Viridiplantae</taxon>
        <taxon>Streptophyta</taxon>
        <taxon>Embryophyta</taxon>
        <taxon>Tracheophyta</taxon>
        <taxon>Spermatophyta</taxon>
        <taxon>Magnoliopsida</taxon>
        <taxon>eudicotyledons</taxon>
        <taxon>Gunneridae</taxon>
        <taxon>Pentapetalae</taxon>
        <taxon>rosids</taxon>
        <taxon>malvids</taxon>
        <taxon>Myrtales</taxon>
        <taxon>Melastomataceae</taxon>
        <taxon>Melastomatoideae</taxon>
        <taxon>Melastomateae</taxon>
        <taxon>Melastoma</taxon>
    </lineage>
</organism>
<evidence type="ECO:0000313" key="1">
    <source>
        <dbReference type="EMBL" id="KAI4341488.1"/>
    </source>
</evidence>
<reference evidence="2" key="1">
    <citation type="journal article" date="2023" name="Front. Plant Sci.">
        <title>Chromosomal-level genome assembly of Melastoma candidum provides insights into trichome evolution.</title>
        <authorList>
            <person name="Zhong Y."/>
            <person name="Wu W."/>
            <person name="Sun C."/>
            <person name="Zou P."/>
            <person name="Liu Y."/>
            <person name="Dai S."/>
            <person name="Zhou R."/>
        </authorList>
    </citation>
    <scope>NUCLEOTIDE SEQUENCE [LARGE SCALE GENOMIC DNA]</scope>
</reference>
<keyword evidence="2" id="KW-1185">Reference proteome</keyword>
<dbReference type="EMBL" id="CM042886">
    <property type="protein sequence ID" value="KAI4341488.1"/>
    <property type="molecule type" value="Genomic_DNA"/>
</dbReference>
<proteinExistence type="predicted"/>
<evidence type="ECO:0000313" key="2">
    <source>
        <dbReference type="Proteomes" id="UP001057402"/>
    </source>
</evidence>
<accession>A0ACB9NXL6</accession>
<name>A0ACB9NXL6_9MYRT</name>
<comment type="caution">
    <text evidence="1">The sequence shown here is derived from an EMBL/GenBank/DDBJ whole genome shotgun (WGS) entry which is preliminary data.</text>
</comment>
<protein>
    <submittedName>
        <fullName evidence="1">Uncharacterized protein</fullName>
    </submittedName>
</protein>
<gene>
    <name evidence="1" type="ORF">MLD38_026207</name>
</gene>